<dbReference type="InParanoid" id="B8BVD9"/>
<evidence type="ECO:0000256" key="2">
    <source>
        <dbReference type="SAM" id="MobiDB-lite"/>
    </source>
</evidence>
<evidence type="ECO:0000256" key="1">
    <source>
        <dbReference type="ARBA" id="ARBA00023157"/>
    </source>
</evidence>
<evidence type="ECO:0008006" key="6">
    <source>
        <dbReference type="Google" id="ProtNLM"/>
    </source>
</evidence>
<reference evidence="4 5" key="1">
    <citation type="journal article" date="2004" name="Science">
        <title>The genome of the diatom Thalassiosira pseudonana: ecology, evolution, and metabolism.</title>
        <authorList>
            <person name="Armbrust E.V."/>
            <person name="Berges J.A."/>
            <person name="Bowler C."/>
            <person name="Green B.R."/>
            <person name="Martinez D."/>
            <person name="Putnam N.H."/>
            <person name="Zhou S."/>
            <person name="Allen A.E."/>
            <person name="Apt K.E."/>
            <person name="Bechner M."/>
            <person name="Brzezinski M.A."/>
            <person name="Chaal B.K."/>
            <person name="Chiovitti A."/>
            <person name="Davis A.K."/>
            <person name="Demarest M.S."/>
            <person name="Detter J.C."/>
            <person name="Glavina T."/>
            <person name="Goodstein D."/>
            <person name="Hadi M.Z."/>
            <person name="Hellsten U."/>
            <person name="Hildebrand M."/>
            <person name="Jenkins B.D."/>
            <person name="Jurka J."/>
            <person name="Kapitonov V.V."/>
            <person name="Kroger N."/>
            <person name="Lau W.W."/>
            <person name="Lane T.W."/>
            <person name="Larimer F.W."/>
            <person name="Lippmeier J.C."/>
            <person name="Lucas S."/>
            <person name="Medina M."/>
            <person name="Montsant A."/>
            <person name="Obornik M."/>
            <person name="Parker M.S."/>
            <person name="Palenik B."/>
            <person name="Pazour G.J."/>
            <person name="Richardson P.M."/>
            <person name="Rynearson T.A."/>
            <person name="Saito M.A."/>
            <person name="Schwartz D.C."/>
            <person name="Thamatrakoln K."/>
            <person name="Valentin K."/>
            <person name="Vardi A."/>
            <person name="Wilkerson F.P."/>
            <person name="Rokhsar D.S."/>
        </authorList>
    </citation>
    <scope>NUCLEOTIDE SEQUENCE [LARGE SCALE GENOMIC DNA]</scope>
    <source>
        <strain evidence="4 5">CCMP1335</strain>
    </source>
</reference>
<dbReference type="AlphaFoldDB" id="B8BVD9"/>
<feature type="region of interest" description="Disordered" evidence="2">
    <location>
        <begin position="84"/>
        <end position="111"/>
    </location>
</feature>
<dbReference type="eggNOG" id="ENOG502T3BI">
    <property type="taxonomic scope" value="Eukaryota"/>
</dbReference>
<feature type="region of interest" description="Disordered" evidence="2">
    <location>
        <begin position="729"/>
        <end position="865"/>
    </location>
</feature>
<dbReference type="GeneID" id="7452321"/>
<feature type="compositionally biased region" description="Low complexity" evidence="2">
    <location>
        <begin position="642"/>
        <end position="657"/>
    </location>
</feature>
<feature type="compositionally biased region" description="Polar residues" evidence="2">
    <location>
        <begin position="729"/>
        <end position="748"/>
    </location>
</feature>
<feature type="compositionally biased region" description="Polar residues" evidence="2">
    <location>
        <begin position="975"/>
        <end position="984"/>
    </location>
</feature>
<dbReference type="PANTHER" id="PTHR47849">
    <property type="entry name" value="CHITIN-BINDING LECTIN 1"/>
    <property type="match status" value="1"/>
</dbReference>
<feature type="compositionally biased region" description="Low complexity" evidence="2">
    <location>
        <begin position="904"/>
        <end position="926"/>
    </location>
</feature>
<dbReference type="Proteomes" id="UP000001449">
    <property type="component" value="Chromosome 2"/>
</dbReference>
<feature type="region of interest" description="Disordered" evidence="2">
    <location>
        <begin position="629"/>
        <end position="675"/>
    </location>
</feature>
<keyword evidence="1" id="KW-1015">Disulfide bond</keyword>
<protein>
    <recommendedName>
        <fullName evidence="6">Chitin-binding type-1 domain-containing protein</fullName>
    </recommendedName>
</protein>
<keyword evidence="5" id="KW-1185">Reference proteome</keyword>
<feature type="region of interest" description="Disordered" evidence="2">
    <location>
        <begin position="539"/>
        <end position="561"/>
    </location>
</feature>
<accession>B8BVD9</accession>
<feature type="compositionally biased region" description="Low complexity" evidence="2">
    <location>
        <begin position="96"/>
        <end position="110"/>
    </location>
</feature>
<organism evidence="4 5">
    <name type="scientific">Thalassiosira pseudonana</name>
    <name type="common">Marine diatom</name>
    <name type="synonym">Cyclotella nana</name>
    <dbReference type="NCBI Taxonomy" id="35128"/>
    <lineage>
        <taxon>Eukaryota</taxon>
        <taxon>Sar</taxon>
        <taxon>Stramenopiles</taxon>
        <taxon>Ochrophyta</taxon>
        <taxon>Bacillariophyta</taxon>
        <taxon>Coscinodiscophyceae</taxon>
        <taxon>Thalassiosirophycidae</taxon>
        <taxon>Thalassiosirales</taxon>
        <taxon>Thalassiosiraceae</taxon>
        <taxon>Thalassiosira</taxon>
    </lineage>
</organism>
<dbReference type="RefSeq" id="XP_002288000.1">
    <property type="nucleotide sequence ID" value="XM_002287964.1"/>
</dbReference>
<feature type="compositionally biased region" description="Polar residues" evidence="2">
    <location>
        <begin position="548"/>
        <end position="561"/>
    </location>
</feature>
<feature type="region of interest" description="Disordered" evidence="2">
    <location>
        <begin position="899"/>
        <end position="984"/>
    </location>
</feature>
<dbReference type="GO" id="GO:0005615">
    <property type="term" value="C:extracellular space"/>
    <property type="evidence" value="ECO:0000318"/>
    <property type="project" value="GO_Central"/>
</dbReference>
<evidence type="ECO:0000313" key="5">
    <source>
        <dbReference type="Proteomes" id="UP000001449"/>
    </source>
</evidence>
<feature type="region of interest" description="Disordered" evidence="2">
    <location>
        <begin position="163"/>
        <end position="188"/>
    </location>
</feature>
<feature type="signal peptide" evidence="3">
    <location>
        <begin position="1"/>
        <end position="18"/>
    </location>
</feature>
<gene>
    <name evidence="4" type="ORF">THAPSDRAFT_21463</name>
</gene>
<feature type="region of interest" description="Disordered" evidence="2">
    <location>
        <begin position="291"/>
        <end position="311"/>
    </location>
</feature>
<dbReference type="PANTHER" id="PTHR47849:SF8">
    <property type="entry name" value="LECTIN"/>
    <property type="match status" value="1"/>
</dbReference>
<reference evidence="4 5" key="2">
    <citation type="journal article" date="2008" name="Nature">
        <title>The Phaeodactylum genome reveals the evolutionary history of diatom genomes.</title>
        <authorList>
            <person name="Bowler C."/>
            <person name="Allen A.E."/>
            <person name="Badger J.H."/>
            <person name="Grimwood J."/>
            <person name="Jabbari K."/>
            <person name="Kuo A."/>
            <person name="Maheswari U."/>
            <person name="Martens C."/>
            <person name="Maumus F."/>
            <person name="Otillar R.P."/>
            <person name="Rayko E."/>
            <person name="Salamov A."/>
            <person name="Vandepoele K."/>
            <person name="Beszteri B."/>
            <person name="Gruber A."/>
            <person name="Heijde M."/>
            <person name="Katinka M."/>
            <person name="Mock T."/>
            <person name="Valentin K."/>
            <person name="Verret F."/>
            <person name="Berges J.A."/>
            <person name="Brownlee C."/>
            <person name="Cadoret J.P."/>
            <person name="Chiovitti A."/>
            <person name="Choi C.J."/>
            <person name="Coesel S."/>
            <person name="De Martino A."/>
            <person name="Detter J.C."/>
            <person name="Durkin C."/>
            <person name="Falciatore A."/>
            <person name="Fournet J."/>
            <person name="Haruta M."/>
            <person name="Huysman M.J."/>
            <person name="Jenkins B.D."/>
            <person name="Jiroutova K."/>
            <person name="Jorgensen R.E."/>
            <person name="Joubert Y."/>
            <person name="Kaplan A."/>
            <person name="Kroger N."/>
            <person name="Kroth P.G."/>
            <person name="La Roche J."/>
            <person name="Lindquist E."/>
            <person name="Lommer M."/>
            <person name="Martin-Jezequel V."/>
            <person name="Lopez P.J."/>
            <person name="Lucas S."/>
            <person name="Mangogna M."/>
            <person name="McGinnis K."/>
            <person name="Medlin L.K."/>
            <person name="Montsant A."/>
            <person name="Oudot-Le Secq M.P."/>
            <person name="Napoli C."/>
            <person name="Obornik M."/>
            <person name="Parker M.S."/>
            <person name="Petit J.L."/>
            <person name="Porcel B.M."/>
            <person name="Poulsen N."/>
            <person name="Robison M."/>
            <person name="Rychlewski L."/>
            <person name="Rynearson T.A."/>
            <person name="Schmutz J."/>
            <person name="Shapiro H."/>
            <person name="Siaut M."/>
            <person name="Stanley M."/>
            <person name="Sussman M.R."/>
            <person name="Taylor A.R."/>
            <person name="Vardi A."/>
            <person name="von Dassow P."/>
            <person name="Vyverman W."/>
            <person name="Willis A."/>
            <person name="Wyrwicz L.S."/>
            <person name="Rokhsar D.S."/>
            <person name="Weissenbach J."/>
            <person name="Armbrust E.V."/>
            <person name="Green B.R."/>
            <person name="Van de Peer Y."/>
            <person name="Grigoriev I.V."/>
        </authorList>
    </citation>
    <scope>NUCLEOTIDE SEQUENCE [LARGE SCALE GENOMIC DNA]</scope>
    <source>
        <strain evidence="4 5">CCMP1335</strain>
    </source>
</reference>
<keyword evidence="3" id="KW-0732">Signal</keyword>
<feature type="compositionally biased region" description="Low complexity" evidence="2">
    <location>
        <begin position="803"/>
        <end position="812"/>
    </location>
</feature>
<dbReference type="KEGG" id="tps:THAPSDRAFT_21463"/>
<evidence type="ECO:0000313" key="4">
    <source>
        <dbReference type="EMBL" id="EED95443.1"/>
    </source>
</evidence>
<proteinExistence type="predicted"/>
<dbReference type="PaxDb" id="35128-Thaps21463"/>
<dbReference type="HOGENOM" id="CLU_295368_0_0_1"/>
<name>B8BVD9_THAPS</name>
<feature type="chain" id="PRO_5002865965" description="Chitin-binding type-1 domain-containing protein" evidence="3">
    <location>
        <begin position="19"/>
        <end position="1025"/>
    </location>
</feature>
<evidence type="ECO:0000256" key="3">
    <source>
        <dbReference type="SAM" id="SignalP"/>
    </source>
</evidence>
<feature type="compositionally biased region" description="Pro residues" evidence="2">
    <location>
        <begin position="85"/>
        <end position="95"/>
    </location>
</feature>
<sequence>MSQLQMLYFLLLISFTIAGEVTITNTDSDTYFCGYKWDDPGCKARQHCPSGRNELCEGFADGVKCFANTNCDTKFGDGVDFVSGIPPPPPPPPGTAPATVPRTPRPTYTGKSDDPTDHYWCGVGLDDARNKCIQHCPGGTSAECPQGHICYWEVMTCDARNIPPETLPPAPGETDSPSKAPFSGPTKIPTYMPIPPPDPLPFPSDDPTDREFVGVDVCCIINATYKLTHASLMMTAQIGFVELVLTTQMKSVEFIALLQMNVQWARPQLNFVNGRNFHSSMLFRNAMRRQNIQSNSSSDKTPNKESNSFSNVTPHSFNASFCKSFRDNGAQCISYGASAYEEPNAVSHETANLRSNCSFRPSLQAGFFCGTDWNDVIHNCRRRCPSGEDPECPDGEFCFAQTPCKEEKGYPEGYFGSDEGDDGEDKGGHACVPFEVTITADAWPAETTWEVKDLEMEEIIAEGTNDNLESGKAVDVLECINYKQGCYAFTIKDSGGDGLCCEHGDGSYEVKYDGVEVKKGAAFYDFETTEFGLCGATEAPTAKPVESPPTNASKPDGSATNSEGMAYRCVANALADKGYVIAEDKCELFDNCYNEQIKVGDDWFCSSNASCIEAPACSILVESNNATPPASDVVVPNPTPKPATKAPTKATSPPTKVSVPGRPVASRPVATTTEESIVPTHISATSSPTIGPCTGERCNQSGHCRSPYGFCGPGATYCNEIAIWTEDCSTPQPSQGNTPVSSSLSPTIEESLPPSIQKLAWSKPGGGKGSAPKPARTHSPTSAYPIREEVSEANPLEPPSPSPLSLEITPSPSQSPETIQMATEPPTYLESTPVSSESPVEDPDSSDVAIDDSKNDSSCSGERCPVDTHCRSRYGSCGPGFIYCNAYLTDSIWQITCPPPTPGVTPTRSPSSKPKSSSTSPTKPIRPTFPPIPQPTLAHISELKPFSPPKTELEDGLATADSAEDTDAGKEGKVEQNTAPSQPENTFQSAAYLDMWAGEGFNGSSHRMLSTLSLSITAVVIALVA</sequence>
<dbReference type="EMBL" id="CM000639">
    <property type="protein sequence ID" value="EED95443.1"/>
    <property type="molecule type" value="Genomic_DNA"/>
</dbReference>